<dbReference type="InterPro" id="IPR036250">
    <property type="entry name" value="AcylCo_DH-like_C"/>
</dbReference>
<dbReference type="InterPro" id="IPR009075">
    <property type="entry name" value="AcylCo_DH/oxidase_C"/>
</dbReference>
<gene>
    <name evidence="11" type="ORF">SAMN05192564_109155</name>
</gene>
<dbReference type="InterPro" id="IPR006091">
    <property type="entry name" value="Acyl-CoA_Oxase/DH_mid-dom"/>
</dbReference>
<dbReference type="InterPro" id="IPR037069">
    <property type="entry name" value="AcylCoA_DH/ox_N_sf"/>
</dbReference>
<dbReference type="AlphaFoldDB" id="A0A1H4HIG4"/>
<dbReference type="Gene3D" id="2.40.110.10">
    <property type="entry name" value="Butyryl-CoA Dehydrogenase, subunit A, domain 2"/>
    <property type="match status" value="1"/>
</dbReference>
<dbReference type="InterPro" id="IPR046373">
    <property type="entry name" value="Acyl-CoA_Oxase/DH_mid-dom_sf"/>
</dbReference>
<dbReference type="Proteomes" id="UP000198638">
    <property type="component" value="Unassembled WGS sequence"/>
</dbReference>
<keyword evidence="6" id="KW-0274">FAD</keyword>
<dbReference type="PIRSF" id="PIRSF016578">
    <property type="entry name" value="HsaA"/>
    <property type="match status" value="1"/>
</dbReference>
<feature type="domain" description="Acyl-CoA dehydrogenase/oxidase C-terminal" evidence="8">
    <location>
        <begin position="231"/>
        <end position="378"/>
    </location>
</feature>
<evidence type="ECO:0000256" key="1">
    <source>
        <dbReference type="ARBA" id="ARBA00001974"/>
    </source>
</evidence>
<evidence type="ECO:0000256" key="7">
    <source>
        <dbReference type="ARBA" id="ARBA00023002"/>
    </source>
</evidence>
<keyword evidence="12" id="KW-1185">Reference proteome</keyword>
<evidence type="ECO:0000259" key="9">
    <source>
        <dbReference type="Pfam" id="PF02770"/>
    </source>
</evidence>
<dbReference type="Pfam" id="PF02771">
    <property type="entry name" value="Acyl-CoA_dh_N"/>
    <property type="match status" value="1"/>
</dbReference>
<dbReference type="GO" id="GO:0050660">
    <property type="term" value="F:flavin adenine dinucleotide binding"/>
    <property type="evidence" value="ECO:0007669"/>
    <property type="project" value="InterPro"/>
</dbReference>
<dbReference type="InterPro" id="IPR013786">
    <property type="entry name" value="AcylCoA_DH/ox_N"/>
</dbReference>
<keyword evidence="5" id="KW-0285">Flavoprotein</keyword>
<evidence type="ECO:0000259" key="8">
    <source>
        <dbReference type="Pfam" id="PF00441"/>
    </source>
</evidence>
<dbReference type="EMBL" id="FNRQ01000009">
    <property type="protein sequence ID" value="SEB21634.1"/>
    <property type="molecule type" value="Genomic_DNA"/>
</dbReference>
<feature type="domain" description="Acyl-CoA oxidase/dehydrogenase middle" evidence="9">
    <location>
        <begin position="121"/>
        <end position="217"/>
    </location>
</feature>
<dbReference type="SUPFAM" id="SSF47203">
    <property type="entry name" value="Acyl-CoA dehydrogenase C-terminal domain-like"/>
    <property type="match status" value="1"/>
</dbReference>
<comment type="cofactor">
    <cofactor evidence="1">
        <name>FAD</name>
        <dbReference type="ChEBI" id="CHEBI:57692"/>
    </cofactor>
</comment>
<dbReference type="OrthoDB" id="9770681at2"/>
<dbReference type="GO" id="GO:0009083">
    <property type="term" value="P:branched-chain amino acid catabolic process"/>
    <property type="evidence" value="ECO:0007669"/>
    <property type="project" value="UniProtKB-KW"/>
</dbReference>
<accession>A0A1H4HIG4</accession>
<evidence type="ECO:0000256" key="3">
    <source>
        <dbReference type="ARBA" id="ARBA00009347"/>
    </source>
</evidence>
<dbReference type="FunFam" id="2.40.110.10:FF:000001">
    <property type="entry name" value="Acyl-CoA dehydrogenase, mitochondrial"/>
    <property type="match status" value="1"/>
</dbReference>
<dbReference type="InterPro" id="IPR006089">
    <property type="entry name" value="Acyl-CoA_DH_CS"/>
</dbReference>
<keyword evidence="7" id="KW-0560">Oxidoreductase</keyword>
<dbReference type="STRING" id="83784.SAMN05192564_109155"/>
<evidence type="ECO:0000256" key="2">
    <source>
        <dbReference type="ARBA" id="ARBA00005109"/>
    </source>
</evidence>
<evidence type="ECO:0000256" key="6">
    <source>
        <dbReference type="ARBA" id="ARBA00022827"/>
    </source>
</evidence>
<dbReference type="PANTHER" id="PTHR43884:SF12">
    <property type="entry name" value="ISOVALERYL-COA DEHYDROGENASE, MITOCHONDRIAL-RELATED"/>
    <property type="match status" value="1"/>
</dbReference>
<feature type="domain" description="Acyl-CoA dehydrogenase/oxidase N-terminal" evidence="10">
    <location>
        <begin position="6"/>
        <end position="117"/>
    </location>
</feature>
<comment type="pathway">
    <text evidence="2">Amino-acid degradation; L-valine degradation.</text>
</comment>
<dbReference type="GO" id="GO:0003995">
    <property type="term" value="F:acyl-CoA dehydrogenase activity"/>
    <property type="evidence" value="ECO:0007669"/>
    <property type="project" value="InterPro"/>
</dbReference>
<keyword evidence="4" id="KW-0101">Branched-chain amino acid catabolism</keyword>
<evidence type="ECO:0000313" key="11">
    <source>
        <dbReference type="EMBL" id="SEB21634.1"/>
    </source>
</evidence>
<evidence type="ECO:0000256" key="5">
    <source>
        <dbReference type="ARBA" id="ARBA00022630"/>
    </source>
</evidence>
<dbReference type="SUPFAM" id="SSF56645">
    <property type="entry name" value="Acyl-CoA dehydrogenase NM domain-like"/>
    <property type="match status" value="1"/>
</dbReference>
<evidence type="ECO:0000313" key="12">
    <source>
        <dbReference type="Proteomes" id="UP000198638"/>
    </source>
</evidence>
<comment type="similarity">
    <text evidence="3">Belongs to the acyl-CoA dehydrogenase family.</text>
</comment>
<evidence type="ECO:0000256" key="4">
    <source>
        <dbReference type="ARBA" id="ARBA00022456"/>
    </source>
</evidence>
<sequence>MIRSQETLNMLLDSISRFVRERLVPSEEIVAETDQIPAGLLEEMKDLGLFGLCLPEEYGGLGLTMEEEVLAAMELGKTSPTFRSAIGSNNGIGSTGIVIDGTPAQKEKYLPRLASGELIGSFCLTEPEAGSDAASLRTTAVRDGGHYVLNGTKRFITNAPEAGLFTVMARTDPAGKGAGAISAFVVEAGTAGLSLGRIDRKMGQKGAHTCDVIFENCRVPVENLIGEKEGVGFKTAMKVLDKGRLHIAAVATGAAERMLADALRYAMERRQFGKAIVEFELIQAMLADSKAEIYASRCMIVDAARRRDAGEKVTAESSCAKMFATEMCGRVADRAVQIFGGAGYMSEYGIERFYRDVRLFRIYEGTTQIQQIVIAREMQRSFER</sequence>
<reference evidence="12" key="1">
    <citation type="submission" date="2016-10" db="EMBL/GenBank/DDBJ databases">
        <authorList>
            <person name="Varghese N."/>
            <person name="Submissions S."/>
        </authorList>
    </citation>
    <scope>NUCLEOTIDE SEQUENCE [LARGE SCALE GENOMIC DNA]</scope>
    <source>
        <strain evidence="12">LMG 24000</strain>
    </source>
</reference>
<dbReference type="PANTHER" id="PTHR43884">
    <property type="entry name" value="ACYL-COA DEHYDROGENASE"/>
    <property type="match status" value="1"/>
</dbReference>
<dbReference type="FunFam" id="1.10.540.10:FF:000001">
    <property type="entry name" value="Very long-chain-specific acyl-CoA dehydrogenase, mitochondrial"/>
    <property type="match status" value="1"/>
</dbReference>
<dbReference type="FunFam" id="1.20.140.10:FF:000001">
    <property type="entry name" value="Acyl-CoA dehydrogenase"/>
    <property type="match status" value="1"/>
</dbReference>
<organism evidence="11 12">
    <name type="scientific">Paraburkholderia sartisoli</name>
    <dbReference type="NCBI Taxonomy" id="83784"/>
    <lineage>
        <taxon>Bacteria</taxon>
        <taxon>Pseudomonadati</taxon>
        <taxon>Pseudomonadota</taxon>
        <taxon>Betaproteobacteria</taxon>
        <taxon>Burkholderiales</taxon>
        <taxon>Burkholderiaceae</taxon>
        <taxon>Paraburkholderia</taxon>
    </lineage>
</organism>
<dbReference type="PROSITE" id="PS00073">
    <property type="entry name" value="ACYL_COA_DH_2"/>
    <property type="match status" value="1"/>
</dbReference>
<dbReference type="PROSITE" id="PS00072">
    <property type="entry name" value="ACYL_COA_DH_1"/>
    <property type="match status" value="1"/>
</dbReference>
<dbReference type="RefSeq" id="WP_090537105.1">
    <property type="nucleotide sequence ID" value="NZ_FNRQ01000009.1"/>
</dbReference>
<dbReference type="InterPro" id="IPR009100">
    <property type="entry name" value="AcylCoA_DH/oxidase_NM_dom_sf"/>
</dbReference>
<dbReference type="Gene3D" id="1.20.140.10">
    <property type="entry name" value="Butyryl-CoA Dehydrogenase, subunit A, domain 3"/>
    <property type="match status" value="1"/>
</dbReference>
<dbReference type="Gene3D" id="1.10.540.10">
    <property type="entry name" value="Acyl-CoA dehydrogenase/oxidase, N-terminal domain"/>
    <property type="match status" value="1"/>
</dbReference>
<proteinExistence type="inferred from homology"/>
<dbReference type="Pfam" id="PF00441">
    <property type="entry name" value="Acyl-CoA_dh_1"/>
    <property type="match status" value="1"/>
</dbReference>
<evidence type="ECO:0000259" key="10">
    <source>
        <dbReference type="Pfam" id="PF02771"/>
    </source>
</evidence>
<protein>
    <submittedName>
        <fullName evidence="11">Acyl-CoA dehydrogenase</fullName>
    </submittedName>
</protein>
<name>A0A1H4HIG4_9BURK</name>
<dbReference type="Pfam" id="PF02770">
    <property type="entry name" value="Acyl-CoA_dh_M"/>
    <property type="match status" value="1"/>
</dbReference>